<sequence length="117" mass="12807">MGFIDNTPKDGTTNTQEVAIALDRAGFGSASPIQVFAAGHGWDNYRIELHDRPESVNMRYHFEAWHVDDPSDRIVGEGAADIQSAAGQLDRKKLKKRPSPDAPAEPQAPTSWPIVTP</sequence>
<proteinExistence type="predicted"/>
<dbReference type="EMBL" id="CP163302">
    <property type="protein sequence ID" value="XDP44192.1"/>
    <property type="molecule type" value="Genomic_DNA"/>
</dbReference>
<reference evidence="2" key="1">
    <citation type="submission" date="2024-07" db="EMBL/GenBank/DDBJ databases">
        <authorList>
            <person name="fu j."/>
        </authorList>
    </citation>
    <scope>NUCLEOTIDE SEQUENCE</scope>
    <source>
        <strain evidence="2">P10A9</strain>
    </source>
</reference>
<organism evidence="2">
    <name type="scientific">Sinomonas puerhi</name>
    <dbReference type="NCBI Taxonomy" id="3238584"/>
    <lineage>
        <taxon>Bacteria</taxon>
        <taxon>Bacillati</taxon>
        <taxon>Actinomycetota</taxon>
        <taxon>Actinomycetes</taxon>
        <taxon>Micrococcales</taxon>
        <taxon>Micrococcaceae</taxon>
        <taxon>Sinomonas</taxon>
    </lineage>
</organism>
<accession>A0AB39L108</accession>
<protein>
    <submittedName>
        <fullName evidence="2">Uncharacterized protein</fullName>
    </submittedName>
</protein>
<name>A0AB39L108_9MICC</name>
<evidence type="ECO:0000313" key="2">
    <source>
        <dbReference type="EMBL" id="XDP44192.1"/>
    </source>
</evidence>
<dbReference type="RefSeq" id="WP_369044974.1">
    <property type="nucleotide sequence ID" value="NZ_CP163302.1"/>
</dbReference>
<dbReference type="AlphaFoldDB" id="A0AB39L108"/>
<feature type="region of interest" description="Disordered" evidence="1">
    <location>
        <begin position="83"/>
        <end position="117"/>
    </location>
</feature>
<dbReference type="KEGG" id="spue:AB5L97_12980"/>
<gene>
    <name evidence="2" type="ORF">AB5L97_12980</name>
</gene>
<evidence type="ECO:0000256" key="1">
    <source>
        <dbReference type="SAM" id="MobiDB-lite"/>
    </source>
</evidence>